<evidence type="ECO:0000256" key="1">
    <source>
        <dbReference type="ARBA" id="ARBA00008324"/>
    </source>
</evidence>
<gene>
    <name evidence="3" type="ORF">GII30_18375</name>
</gene>
<evidence type="ECO:0000256" key="2">
    <source>
        <dbReference type="ARBA" id="ARBA00022801"/>
    </source>
</evidence>
<dbReference type="InterPro" id="IPR006683">
    <property type="entry name" value="Thioestr_dom"/>
</dbReference>
<dbReference type="InterPro" id="IPR039298">
    <property type="entry name" value="ACOT13"/>
</dbReference>
<dbReference type="Gene3D" id="3.10.129.10">
    <property type="entry name" value="Hotdog Thioesterase"/>
    <property type="match status" value="2"/>
</dbReference>
<evidence type="ECO:0000313" key="3">
    <source>
        <dbReference type="EMBL" id="QHN42144.1"/>
    </source>
</evidence>
<dbReference type="Pfam" id="PF03061">
    <property type="entry name" value="4HBT"/>
    <property type="match status" value="1"/>
</dbReference>
<sequence length="286" mass="29567">MVPTFGDPLSAFGLGDLVRDGAAGTSVGQLSPRLADHRGLIDLPALAVLFDHIGGFPFSRAQAGASTLQSRLAMSLLAGVAVTERLTGRADIRIDDGSYGVTSVDLRTAGGDLVMTGTARSVRVGRGKSDVDMDAVVAPDGPDDGYLPDPIDPALSGQEIVDAIAAGVLDPGPIIRLLGGGLEDGRFIVRTAEWMGNHFGTMHGGLIAAIVGQGISFAAQAHTAPGVGYQVTDMSVGFYRSPELGGEVVVDVEPVKVGRRIGSFDATMRTRDGLLLSKASADVIFR</sequence>
<dbReference type="PANTHER" id="PTHR21660">
    <property type="entry name" value="THIOESTERASE SUPERFAMILY MEMBER-RELATED"/>
    <property type="match status" value="1"/>
</dbReference>
<dbReference type="AlphaFoldDB" id="A0A857LTU4"/>
<dbReference type="GO" id="GO:0047617">
    <property type="term" value="F:fatty acyl-CoA hydrolase activity"/>
    <property type="evidence" value="ECO:0007669"/>
    <property type="project" value="InterPro"/>
</dbReference>
<dbReference type="InterPro" id="IPR029069">
    <property type="entry name" value="HotDog_dom_sf"/>
</dbReference>
<keyword evidence="2" id="KW-0378">Hydrolase</keyword>
<comment type="similarity">
    <text evidence="1">Belongs to the thioesterase PaaI family.</text>
</comment>
<dbReference type="SUPFAM" id="SSF54637">
    <property type="entry name" value="Thioesterase/thiol ester dehydrase-isomerase"/>
    <property type="match status" value="2"/>
</dbReference>
<name>A0A857LTU4_9ACTN</name>
<accession>A0A857LTU4</accession>
<proteinExistence type="inferred from homology"/>
<organism evidence="3">
    <name type="scientific">Gordonia amarae</name>
    <dbReference type="NCBI Taxonomy" id="36821"/>
    <lineage>
        <taxon>Bacteria</taxon>
        <taxon>Bacillati</taxon>
        <taxon>Actinomycetota</taxon>
        <taxon>Actinomycetes</taxon>
        <taxon>Mycobacteriales</taxon>
        <taxon>Gordoniaceae</taxon>
        <taxon>Gordonia</taxon>
    </lineage>
</organism>
<reference evidence="3" key="1">
    <citation type="journal article" date="2021" name="Nat. Microbiol.">
        <title>Cocultivation of an ultrasmall environmental parasitic bacterium with lytic ability against bacteria associated with wastewater foams.</title>
        <authorList>
            <person name="Batinovic S."/>
            <person name="Rose J.J.A."/>
            <person name="Ratcliffe J."/>
            <person name="Seviour R.J."/>
            <person name="Petrovski S."/>
        </authorList>
    </citation>
    <scope>NUCLEOTIDE SEQUENCE</scope>
    <source>
        <strain evidence="3">CON44</strain>
    </source>
</reference>
<protein>
    <submittedName>
        <fullName evidence="3">PaaI family thioesterase</fullName>
    </submittedName>
</protein>
<dbReference type="EMBL" id="CP045810">
    <property type="protein sequence ID" value="QHN42144.1"/>
    <property type="molecule type" value="Genomic_DNA"/>
</dbReference>
<dbReference type="PANTHER" id="PTHR21660:SF1">
    <property type="entry name" value="ACYL-COENZYME A THIOESTERASE 13"/>
    <property type="match status" value="1"/>
</dbReference>